<feature type="compositionally biased region" description="Low complexity" evidence="1">
    <location>
        <begin position="863"/>
        <end position="880"/>
    </location>
</feature>
<organism evidence="3 4">
    <name type="scientific">Plakobranchus ocellatus</name>
    <dbReference type="NCBI Taxonomy" id="259542"/>
    <lineage>
        <taxon>Eukaryota</taxon>
        <taxon>Metazoa</taxon>
        <taxon>Spiralia</taxon>
        <taxon>Lophotrochozoa</taxon>
        <taxon>Mollusca</taxon>
        <taxon>Gastropoda</taxon>
        <taxon>Heterobranchia</taxon>
        <taxon>Euthyneura</taxon>
        <taxon>Panpulmonata</taxon>
        <taxon>Sacoglossa</taxon>
        <taxon>Placobranchoidea</taxon>
        <taxon>Plakobranchidae</taxon>
        <taxon>Plakobranchus</taxon>
    </lineage>
</organism>
<feature type="compositionally biased region" description="Basic and acidic residues" evidence="1">
    <location>
        <begin position="638"/>
        <end position="647"/>
    </location>
</feature>
<sequence length="1136" mass="128749">METILSLPMMLLLMFLASCQQSTALLVLGSEFLEDIPTQQSENLLASASTKISHTHGQMIRTTRQDIRSALVNKQSAHDVETDQQKTDRKIVMKVSGGDDMVKTERDDSSNISKQNLKSAAETEAMIVVKTKGHMRRAARDTSSASWRRWLQNQRERKRRLQYHRFRRLRQQRLAATKSKKASSHHAGDKVKSSQPGDRKLESHDIQSHTQRIKGSRDNFKESFAAIKVHKKASNGKASKTPQADKDARKFNSQHISTHQQKQRETSTVSSVLQIRETSVKGRLAGRDHDKAEISSSKTKEQRLTRLRQIRQNFLQRKRAKEAKAKVVPETERGMVKAKTHPLLELEKQQEYSQHFADNEYQRANLVKHELSGEHYLLQDTYKGIKKELQYSVRPQRITKNDDQQQPQQQRTQTQIPKQNTVVESTTQRVSAEPPTMVSEMTSLFPFIETTTALDYLSSYEDRPRPRRWPIKLILENKKKSNQNAPQARIRTKTQEETITVTPSNKGSEHTTIISEPVIPSSKILTASNGDDNGFDISNTISKYILESSGSGENKRPQISVSTSKKQTIHARQTKPRENMQAVKNRDQQSQGLLKPEHDEQGGLRKNNDNGENKTLDSSTTNIGSHSASSSSLGVTEKMSEGNKETFLDNFDGSGDSQSGESERAQINPTVASKSHRVKKNRHRMRKFKSGKGQRRAERRKARKRRRRLERLRKKMLKQNERHKRKKNRWNRFKAKERRLKTTTDLPRPNVATLPAGSLTKVTIAPWANSSLYVQKLSSVTYNPSNAYFQPQTRTQTTVNSIAWKTNTHSNSIDSKSSPTLSSRYTDGLDRANANISRHTQNAHSELGILNISSSKKISPEHNTSSTSQDSSMNNSQSGSEAVKISVPSQVVNNFSNSSKLPLISTPMATFSFNTTPLTLSVTNLFTQQWLSGSSPSLRKYIRFDFVSEQPGDQGQNSHSTPTSENEISTASPTTATISEWEQWKNSRRKNQGDRQEGSFGLHSRSIHEKGSEEDQTPQPDCNGEKKDPFIGNKTVDDFLSNQKNYRSKVQRQKIIHKKGNGEGKTSQSGRIGEKKEPFIGYKTAYDFLSSQKVYRPKVKSENQRESDEYFRSTSEGVCEIFNKHFVSTMIGGKCV</sequence>
<comment type="caution">
    <text evidence="3">The sequence shown here is derived from an EMBL/GenBank/DDBJ whole genome shotgun (WGS) entry which is preliminary data.</text>
</comment>
<reference evidence="3 4" key="1">
    <citation type="journal article" date="2021" name="Elife">
        <title>Chloroplast acquisition without the gene transfer in kleptoplastic sea slugs, Plakobranchus ocellatus.</title>
        <authorList>
            <person name="Maeda T."/>
            <person name="Takahashi S."/>
            <person name="Yoshida T."/>
            <person name="Shimamura S."/>
            <person name="Takaki Y."/>
            <person name="Nagai Y."/>
            <person name="Toyoda A."/>
            <person name="Suzuki Y."/>
            <person name="Arimoto A."/>
            <person name="Ishii H."/>
            <person name="Satoh N."/>
            <person name="Nishiyama T."/>
            <person name="Hasebe M."/>
            <person name="Maruyama T."/>
            <person name="Minagawa J."/>
            <person name="Obokata J."/>
            <person name="Shigenobu S."/>
        </authorList>
    </citation>
    <scope>NUCLEOTIDE SEQUENCE [LARGE SCALE GENOMIC DNA]</scope>
</reference>
<feature type="region of interest" description="Disordered" evidence="1">
    <location>
        <begin position="949"/>
        <end position="1076"/>
    </location>
</feature>
<keyword evidence="4" id="KW-1185">Reference proteome</keyword>
<feature type="region of interest" description="Disordered" evidence="1">
    <location>
        <begin position="548"/>
        <end position="707"/>
    </location>
</feature>
<feature type="compositionally biased region" description="Basic residues" evidence="1">
    <location>
        <begin position="674"/>
        <end position="707"/>
    </location>
</feature>
<feature type="signal peptide" evidence="2">
    <location>
        <begin position="1"/>
        <end position="24"/>
    </location>
</feature>
<feature type="compositionally biased region" description="Polar residues" evidence="1">
    <location>
        <begin position="548"/>
        <end position="566"/>
    </location>
</feature>
<accession>A0AAV4CS54</accession>
<gene>
    <name evidence="3" type="ORF">PoB_006121700</name>
</gene>
<evidence type="ECO:0000256" key="1">
    <source>
        <dbReference type="SAM" id="MobiDB-lite"/>
    </source>
</evidence>
<dbReference type="Proteomes" id="UP000735302">
    <property type="component" value="Unassembled WGS sequence"/>
</dbReference>
<evidence type="ECO:0000313" key="3">
    <source>
        <dbReference type="EMBL" id="GFO34712.1"/>
    </source>
</evidence>
<feature type="region of interest" description="Disordered" evidence="1">
    <location>
        <begin position="174"/>
        <end position="271"/>
    </location>
</feature>
<feature type="compositionally biased region" description="Low complexity" evidence="1">
    <location>
        <begin position="618"/>
        <end position="632"/>
    </location>
</feature>
<feature type="region of interest" description="Disordered" evidence="1">
    <location>
        <begin position="856"/>
        <end position="882"/>
    </location>
</feature>
<feature type="compositionally biased region" description="Polar residues" evidence="1">
    <location>
        <begin position="421"/>
        <end position="430"/>
    </location>
</feature>
<feature type="region of interest" description="Disordered" evidence="1">
    <location>
        <begin position="99"/>
        <end position="120"/>
    </location>
</feature>
<dbReference type="EMBL" id="BLXT01006926">
    <property type="protein sequence ID" value="GFO34712.1"/>
    <property type="molecule type" value="Genomic_DNA"/>
</dbReference>
<feature type="compositionally biased region" description="Basic and acidic residues" evidence="1">
    <location>
        <begin position="186"/>
        <end position="207"/>
    </location>
</feature>
<feature type="compositionally biased region" description="Low complexity" evidence="1">
    <location>
        <begin position="404"/>
        <end position="420"/>
    </location>
</feature>
<feature type="region of interest" description="Disordered" evidence="1">
    <location>
        <begin position="283"/>
        <end position="302"/>
    </location>
</feature>
<feature type="region of interest" description="Disordered" evidence="1">
    <location>
        <begin position="395"/>
        <end position="435"/>
    </location>
</feature>
<dbReference type="AlphaFoldDB" id="A0AAV4CS54"/>
<feature type="compositionally biased region" description="Polar residues" evidence="1">
    <location>
        <begin position="951"/>
        <end position="967"/>
    </location>
</feature>
<name>A0AAV4CS54_9GAST</name>
<keyword evidence="2" id="KW-0732">Signal</keyword>
<evidence type="ECO:0000256" key="2">
    <source>
        <dbReference type="SAM" id="SignalP"/>
    </source>
</evidence>
<feature type="compositionally biased region" description="Basic and acidic residues" evidence="1">
    <location>
        <begin position="285"/>
        <end position="302"/>
    </location>
</feature>
<feature type="compositionally biased region" description="Basic residues" evidence="1">
    <location>
        <begin position="1046"/>
        <end position="1059"/>
    </location>
</feature>
<feature type="compositionally biased region" description="Basic and acidic residues" evidence="1">
    <location>
        <begin position="595"/>
        <end position="615"/>
    </location>
</feature>
<feature type="compositionally biased region" description="Basic and acidic residues" evidence="1">
    <location>
        <begin position="100"/>
        <end position="109"/>
    </location>
</feature>
<proteinExistence type="predicted"/>
<feature type="compositionally biased region" description="Polar residues" evidence="1">
    <location>
        <begin position="251"/>
        <end position="271"/>
    </location>
</feature>
<protein>
    <submittedName>
        <fullName evidence="3">Uncharacterized protein</fullName>
    </submittedName>
</protein>
<evidence type="ECO:0000313" key="4">
    <source>
        <dbReference type="Proteomes" id="UP000735302"/>
    </source>
</evidence>
<feature type="chain" id="PRO_5043808610" evidence="2">
    <location>
        <begin position="25"/>
        <end position="1136"/>
    </location>
</feature>
<feature type="compositionally biased region" description="Low complexity" evidence="1">
    <location>
        <begin position="968"/>
        <end position="979"/>
    </location>
</feature>